<feature type="domain" description="Periplasmic copper-binding protein NosD beta helix" evidence="3">
    <location>
        <begin position="173"/>
        <end position="293"/>
    </location>
</feature>
<evidence type="ECO:0000313" key="4">
    <source>
        <dbReference type="EMBL" id="TRO81283.1"/>
    </source>
</evidence>
<dbReference type="Gene3D" id="2.160.20.10">
    <property type="entry name" value="Single-stranded right-handed beta-helix, Pectin lyase-like"/>
    <property type="match status" value="1"/>
</dbReference>
<evidence type="ECO:0000256" key="2">
    <source>
        <dbReference type="SAM" id="SignalP"/>
    </source>
</evidence>
<accession>A0A550JDJ6</accession>
<dbReference type="InterPro" id="IPR006626">
    <property type="entry name" value="PbH1"/>
</dbReference>
<feature type="region of interest" description="Disordered" evidence="1">
    <location>
        <begin position="350"/>
        <end position="373"/>
    </location>
</feature>
<feature type="region of interest" description="Disordered" evidence="1">
    <location>
        <begin position="298"/>
        <end position="337"/>
    </location>
</feature>
<dbReference type="OrthoDB" id="5401109at2"/>
<reference evidence="4 5" key="1">
    <citation type="submission" date="2019-07" db="EMBL/GenBank/DDBJ databases">
        <title>Insights of Desulfuromonas acetexigens electromicrobiology.</title>
        <authorList>
            <person name="Katuri K."/>
            <person name="Sapireddy V."/>
            <person name="Shaw D.R."/>
            <person name="Saikaly P."/>
        </authorList>
    </citation>
    <scope>NUCLEOTIDE SEQUENCE [LARGE SCALE GENOMIC DNA]</scope>
    <source>
        <strain evidence="4 5">2873</strain>
    </source>
</reference>
<sequence>MMIRLALICCLIWPGMAAALSIEQPTVWRGELRFSETVRVAPGAALTVEAGTTVHFSGGALEVAGRLEATEARFTGPNWQGIVLKGVDSDTRLTDCLIDGADTGVEAIGGAPRLERLHLRGNRIGAQLGKKSTAILRDSHIEENSRAGLIVKDGAAPTLTGNLFAGNGLFGAYIVQAKPQAFRDNRFAGQPTGLKIANLGSDPEIIGNHFERNEVAILVDKAARPTLTGNILTGNGIALHLYRRADARVTGNRFADNKLAVLAEYSSYPKITENDFSGNERSLKLAFQSSAWEAANGAAARAQESRQGVFGQGKRPDDGERRWPPAPTDGTIDARDNWWGTAGTEELATAAGKDNPSFILDGRDTPTFRDGGKDYPLDRVLFSPWRDRAATGDLSP</sequence>
<dbReference type="Proteomes" id="UP000317155">
    <property type="component" value="Unassembled WGS sequence"/>
</dbReference>
<proteinExistence type="predicted"/>
<comment type="caution">
    <text evidence="4">The sequence shown here is derived from an EMBL/GenBank/DDBJ whole genome shotgun (WGS) entry which is preliminary data.</text>
</comment>
<name>A0A550JDJ6_9BACT</name>
<protein>
    <submittedName>
        <fullName evidence="4">Right-handed parallel beta-helix repeat-containing protein</fullName>
    </submittedName>
</protein>
<feature type="compositionally biased region" description="Basic and acidic residues" evidence="1">
    <location>
        <begin position="361"/>
        <end position="373"/>
    </location>
</feature>
<dbReference type="SMART" id="SM00710">
    <property type="entry name" value="PbH1"/>
    <property type="match status" value="6"/>
</dbReference>
<organism evidence="4 5">
    <name type="scientific">Trichloromonas acetexigens</name>
    <dbReference type="NCBI Taxonomy" id="38815"/>
    <lineage>
        <taxon>Bacteria</taxon>
        <taxon>Pseudomonadati</taxon>
        <taxon>Thermodesulfobacteriota</taxon>
        <taxon>Desulfuromonadia</taxon>
        <taxon>Desulfuromonadales</taxon>
        <taxon>Trichloromonadaceae</taxon>
        <taxon>Trichloromonas</taxon>
    </lineage>
</organism>
<evidence type="ECO:0000256" key="1">
    <source>
        <dbReference type="SAM" id="MobiDB-lite"/>
    </source>
</evidence>
<dbReference type="Pfam" id="PF05048">
    <property type="entry name" value="NosD"/>
    <property type="match status" value="1"/>
</dbReference>
<dbReference type="InterPro" id="IPR012334">
    <property type="entry name" value="Pectin_lyas_fold"/>
</dbReference>
<evidence type="ECO:0000259" key="3">
    <source>
        <dbReference type="Pfam" id="PF05048"/>
    </source>
</evidence>
<dbReference type="InterPro" id="IPR011050">
    <property type="entry name" value="Pectin_lyase_fold/virulence"/>
</dbReference>
<feature type="compositionally biased region" description="Basic and acidic residues" evidence="1">
    <location>
        <begin position="314"/>
        <end position="323"/>
    </location>
</feature>
<dbReference type="SUPFAM" id="SSF51126">
    <property type="entry name" value="Pectin lyase-like"/>
    <property type="match status" value="1"/>
</dbReference>
<feature type="signal peptide" evidence="2">
    <location>
        <begin position="1"/>
        <end position="19"/>
    </location>
</feature>
<gene>
    <name evidence="4" type="ORF">FL622_10290</name>
</gene>
<evidence type="ECO:0000313" key="5">
    <source>
        <dbReference type="Proteomes" id="UP000317155"/>
    </source>
</evidence>
<keyword evidence="2" id="KW-0732">Signal</keyword>
<dbReference type="EMBL" id="VJVV01000006">
    <property type="protein sequence ID" value="TRO81283.1"/>
    <property type="molecule type" value="Genomic_DNA"/>
</dbReference>
<dbReference type="AlphaFoldDB" id="A0A550JDJ6"/>
<feature type="chain" id="PRO_5021848544" evidence="2">
    <location>
        <begin position="20"/>
        <end position="396"/>
    </location>
</feature>
<dbReference type="InterPro" id="IPR007742">
    <property type="entry name" value="NosD_dom"/>
</dbReference>
<keyword evidence="5" id="KW-1185">Reference proteome</keyword>